<name>A0A9J5Y0R1_SOLCO</name>
<evidence type="ECO:0000313" key="3">
    <source>
        <dbReference type="Proteomes" id="UP000824120"/>
    </source>
</evidence>
<evidence type="ECO:0000313" key="2">
    <source>
        <dbReference type="EMBL" id="KAG5593562.1"/>
    </source>
</evidence>
<reference evidence="2 3" key="1">
    <citation type="submission" date="2020-09" db="EMBL/GenBank/DDBJ databases">
        <title>De no assembly of potato wild relative species, Solanum commersonii.</title>
        <authorList>
            <person name="Cho K."/>
        </authorList>
    </citation>
    <scope>NUCLEOTIDE SEQUENCE [LARGE SCALE GENOMIC DNA]</scope>
    <source>
        <strain evidence="2">LZ3.2</strain>
        <tissue evidence="2">Leaf</tissue>
    </source>
</reference>
<evidence type="ECO:0000256" key="1">
    <source>
        <dbReference type="SAM" id="MobiDB-lite"/>
    </source>
</evidence>
<dbReference type="AlphaFoldDB" id="A0A9J5Y0R1"/>
<organism evidence="2 3">
    <name type="scientific">Solanum commersonii</name>
    <name type="common">Commerson's wild potato</name>
    <name type="synonym">Commerson's nightshade</name>
    <dbReference type="NCBI Taxonomy" id="4109"/>
    <lineage>
        <taxon>Eukaryota</taxon>
        <taxon>Viridiplantae</taxon>
        <taxon>Streptophyta</taxon>
        <taxon>Embryophyta</taxon>
        <taxon>Tracheophyta</taxon>
        <taxon>Spermatophyta</taxon>
        <taxon>Magnoliopsida</taxon>
        <taxon>eudicotyledons</taxon>
        <taxon>Gunneridae</taxon>
        <taxon>Pentapetalae</taxon>
        <taxon>asterids</taxon>
        <taxon>lamiids</taxon>
        <taxon>Solanales</taxon>
        <taxon>Solanaceae</taxon>
        <taxon>Solanoideae</taxon>
        <taxon>Solaneae</taxon>
        <taxon>Solanum</taxon>
    </lineage>
</organism>
<dbReference type="Proteomes" id="UP000824120">
    <property type="component" value="Chromosome 8"/>
</dbReference>
<keyword evidence="3" id="KW-1185">Reference proteome</keyword>
<gene>
    <name evidence="2" type="ORF">H5410_044076</name>
</gene>
<feature type="compositionally biased region" description="Polar residues" evidence="1">
    <location>
        <begin position="1"/>
        <end position="20"/>
    </location>
</feature>
<protein>
    <submittedName>
        <fullName evidence="2">Uncharacterized protein</fullName>
    </submittedName>
</protein>
<feature type="region of interest" description="Disordered" evidence="1">
    <location>
        <begin position="1"/>
        <end position="23"/>
    </location>
</feature>
<proteinExistence type="predicted"/>
<dbReference type="EMBL" id="JACXVP010000008">
    <property type="protein sequence ID" value="KAG5593562.1"/>
    <property type="molecule type" value="Genomic_DNA"/>
</dbReference>
<sequence length="356" mass="40719">MESVNPHGQNNSFSRSNKPQSKPHFCQKISWTSVKTLAMEQVGPHGQTAHFQVQTNLRADLSYGACWPSQPKRPIFKVKRTPEKINPHFACFLVLYFTIFFGDPKFWPYFSQNFTRTSVNTLAIEPVCPHCQNGPFSRSNKPPSNSQSLLVIRNFDHILPKNFMDVRKDLSYGAIRPSQKKWLIFKVKRSSEQSIDFLVIKNYDLIFAKNLHGCPLRPYLSSQLSLMAKTAYLQGQTNPGSEFRPHFCQNFTWTSVKTLAIEPIGPHGKNGQFSRSYEPQRTFDADWPSLPNWPISKVKRASEKVKPPFYQFSCAIVHGNFGDPEFQPHFCQNITWTSVKTFAIEPVGAHSQNGPF</sequence>
<accession>A0A9J5Y0R1</accession>
<comment type="caution">
    <text evidence="2">The sequence shown here is derived from an EMBL/GenBank/DDBJ whole genome shotgun (WGS) entry which is preliminary data.</text>
</comment>